<accession>A0A9P0HUN1</accession>
<feature type="region of interest" description="Disordered" evidence="1">
    <location>
        <begin position="226"/>
        <end position="260"/>
    </location>
</feature>
<proteinExistence type="predicted"/>
<feature type="signal peptide" evidence="2">
    <location>
        <begin position="1"/>
        <end position="18"/>
    </location>
</feature>
<gene>
    <name evidence="3" type="ORF">SPLIT_LOCUS171</name>
</gene>
<dbReference type="AlphaFoldDB" id="A0A9P0HUN1"/>
<reference evidence="3" key="1">
    <citation type="submission" date="2022-02" db="EMBL/GenBank/DDBJ databases">
        <authorList>
            <person name="King R."/>
        </authorList>
    </citation>
    <scope>NUCLEOTIDE SEQUENCE</scope>
</reference>
<keyword evidence="2" id="KW-0732">Signal</keyword>
<evidence type="ECO:0000256" key="1">
    <source>
        <dbReference type="SAM" id="MobiDB-lite"/>
    </source>
</evidence>
<feature type="compositionally biased region" description="Polar residues" evidence="1">
    <location>
        <begin position="446"/>
        <end position="459"/>
    </location>
</feature>
<evidence type="ECO:0000313" key="3">
    <source>
        <dbReference type="EMBL" id="CAH1634809.1"/>
    </source>
</evidence>
<feature type="chain" id="PRO_5040473034" evidence="2">
    <location>
        <begin position="19"/>
        <end position="546"/>
    </location>
</feature>
<feature type="compositionally biased region" description="Basic and acidic residues" evidence="1">
    <location>
        <begin position="143"/>
        <end position="155"/>
    </location>
</feature>
<dbReference type="Proteomes" id="UP001153321">
    <property type="component" value="Chromosome 1"/>
</dbReference>
<protein>
    <submittedName>
        <fullName evidence="3">Uncharacterized protein</fullName>
    </submittedName>
</protein>
<evidence type="ECO:0000256" key="2">
    <source>
        <dbReference type="SAM" id="SignalP"/>
    </source>
</evidence>
<dbReference type="EMBL" id="LR824532">
    <property type="protein sequence ID" value="CAH1634809.1"/>
    <property type="molecule type" value="Genomic_DNA"/>
</dbReference>
<keyword evidence="4" id="KW-1185">Reference proteome</keyword>
<evidence type="ECO:0000313" key="4">
    <source>
        <dbReference type="Proteomes" id="UP001153321"/>
    </source>
</evidence>
<feature type="region of interest" description="Disordered" evidence="1">
    <location>
        <begin position="285"/>
        <end position="310"/>
    </location>
</feature>
<feature type="region of interest" description="Disordered" evidence="1">
    <location>
        <begin position="420"/>
        <end position="461"/>
    </location>
</feature>
<sequence>MQLLPLLLCVVFVSIAHAKLYAKSPKLRLNYIQVHNSQNYKYQPLLPQERRKLPLFPKDPMRYTISLKPMVNIPKPYLEKQKPFMKKFEEIIAESEIIRSKHDNILDKVDTAQTPTVKLDVIKEVSIEIVEDEPREPEFQNDVSKEQNKRSDITKSEAPIDDSDKEIIVQLKDIILPPRTELEVMAENKSGVVLPEEGNLIGEVDIVQTPIVDVDVFKEVSIEIVEDEPEEPEFQNSASEEQGELSDKSESEAPIDNSDNDIIGQLEDVILPPHTELEALVENKSVEECSSQNEAADGKDNLSNEGSEFQKYASKEQVELNDMIGLETLIDNSDKEIQLTDIILPPKTGHGENTKIDVVLPTVEETNKSAADDPNEKDNVGNDEIIQKIDNSNKDNTVQLADIIYPSKIELDPSAENKNGEVLKKGVEEKRKSDRENKVDDIIGKNNVSNEESIQNTGISDKENTVQLADILLPPNKDQKVNDDNKNGEVLLDVEQINKNSNENEADNVTDTAIEEENASNEETEDFVTTEIYMDPVIYRKKSTLR</sequence>
<feature type="region of interest" description="Disordered" evidence="1">
    <location>
        <begin position="133"/>
        <end position="159"/>
    </location>
</feature>
<organism evidence="3 4">
    <name type="scientific">Spodoptera littoralis</name>
    <name type="common">Egyptian cotton leafworm</name>
    <dbReference type="NCBI Taxonomy" id="7109"/>
    <lineage>
        <taxon>Eukaryota</taxon>
        <taxon>Metazoa</taxon>
        <taxon>Ecdysozoa</taxon>
        <taxon>Arthropoda</taxon>
        <taxon>Hexapoda</taxon>
        <taxon>Insecta</taxon>
        <taxon>Pterygota</taxon>
        <taxon>Neoptera</taxon>
        <taxon>Endopterygota</taxon>
        <taxon>Lepidoptera</taxon>
        <taxon>Glossata</taxon>
        <taxon>Ditrysia</taxon>
        <taxon>Noctuoidea</taxon>
        <taxon>Noctuidae</taxon>
        <taxon>Amphipyrinae</taxon>
        <taxon>Spodoptera</taxon>
    </lineage>
</organism>
<name>A0A9P0HUN1_SPOLI</name>
<feature type="compositionally biased region" description="Basic and acidic residues" evidence="1">
    <location>
        <begin position="420"/>
        <end position="443"/>
    </location>
</feature>